<keyword evidence="1" id="KW-1133">Transmembrane helix</keyword>
<proteinExistence type="predicted"/>
<dbReference type="RefSeq" id="WP_227101648.1">
    <property type="nucleotide sequence ID" value="NZ_JAJEQN010000010.1"/>
</dbReference>
<accession>A0AAE3E4H2</accession>
<reference evidence="2 3" key="1">
    <citation type="submission" date="2021-10" db="EMBL/GenBank/DDBJ databases">
        <title>Anaerobic single-cell dispensing facilitates the cultivation of human gut bacteria.</title>
        <authorList>
            <person name="Afrizal A."/>
        </authorList>
    </citation>
    <scope>NUCLEOTIDE SEQUENCE [LARGE SCALE GENOMIC DNA]</scope>
    <source>
        <strain evidence="2 3">CLA-AA-H224</strain>
    </source>
</reference>
<evidence type="ECO:0000256" key="1">
    <source>
        <dbReference type="SAM" id="Phobius"/>
    </source>
</evidence>
<sequence length="124" mass="14685">MKNEKKYYRAIYRKLPLRRTEKKQYLSGLLASLNEYVAEKPEITYQELVDTFGTPDSVVAGILNVSVDETRRMAQNKRKLYVLLMVAMLAVCLILCFFLFKKHEIKMIYVQSEITEYESWPFDE</sequence>
<evidence type="ECO:0000313" key="2">
    <source>
        <dbReference type="EMBL" id="MCC2221151.1"/>
    </source>
</evidence>
<name>A0AAE3E4H2_9FIRM</name>
<feature type="transmembrane region" description="Helical" evidence="1">
    <location>
        <begin position="80"/>
        <end position="100"/>
    </location>
</feature>
<keyword evidence="3" id="KW-1185">Reference proteome</keyword>
<keyword evidence="1" id="KW-0812">Transmembrane</keyword>
<dbReference type="EMBL" id="JAJEQN010000010">
    <property type="protein sequence ID" value="MCC2221151.1"/>
    <property type="molecule type" value="Genomic_DNA"/>
</dbReference>
<gene>
    <name evidence="2" type="ORF">LKD48_05745</name>
</gene>
<protein>
    <submittedName>
        <fullName evidence="2">Uncharacterized protein</fullName>
    </submittedName>
</protein>
<keyword evidence="1" id="KW-0472">Membrane</keyword>
<dbReference type="AlphaFoldDB" id="A0AAE3E4H2"/>
<dbReference type="Proteomes" id="UP001198200">
    <property type="component" value="Unassembled WGS sequence"/>
</dbReference>
<organism evidence="2 3">
    <name type="scientific">Anthropogastromicrobium aceti</name>
    <dbReference type="NCBI Taxonomy" id="2981768"/>
    <lineage>
        <taxon>Bacteria</taxon>
        <taxon>Bacillati</taxon>
        <taxon>Bacillota</taxon>
        <taxon>Clostridia</taxon>
        <taxon>Lachnospirales</taxon>
        <taxon>Lachnospiraceae</taxon>
        <taxon>Anthropogastromicrobium</taxon>
    </lineage>
</organism>
<dbReference type="InterPro" id="IPR046123">
    <property type="entry name" value="DUF6120"/>
</dbReference>
<comment type="caution">
    <text evidence="2">The sequence shown here is derived from an EMBL/GenBank/DDBJ whole genome shotgun (WGS) entry which is preliminary data.</text>
</comment>
<evidence type="ECO:0000313" key="3">
    <source>
        <dbReference type="Proteomes" id="UP001198200"/>
    </source>
</evidence>
<dbReference type="Pfam" id="PF19615">
    <property type="entry name" value="DUF6120"/>
    <property type="match status" value="1"/>
</dbReference>